<sequence length="404" mass="43888">MKKIMLMAATVMMSLAANAQNPDGLKKVMSASNYSEANGLLKTAAATMTNVEKAKAYNKLVDLAITESTKAEEGAVKAQLAQNTDEMNKLNIEKAKASYNAVEAAMLCNEADNQPNEKGQVKPKFMSKNAGRILPMRNNLINAGLDAYNSKDYASAEKYFGMFAEARQNSLFSKTDFSAETNYGQICYYAALAAYFNKDGKKCSEYADYAFKSGDKEILNDVITVKLGALEEQAKAAQIDTAAYINDVKKLAEAYPENEGVFGKLVALYDESGDKAGAKKVLDARLQANPNDAMANAYVGQNAQAENKFDEAIAAYQKALAAKPDFLAAKLNVGICYLTKAAGVIDANTDARGNLKPEMKDGVIADLNKAKTVFEEVKAADPDKTQVNWSFPLERVNYILENIK</sequence>
<reference evidence="1" key="1">
    <citation type="submission" date="2019-04" db="EMBL/GenBank/DDBJ databases">
        <title>Microbes associate with the intestines of laboratory mice.</title>
        <authorList>
            <person name="Navarre W."/>
            <person name="Wong E."/>
            <person name="Huang K."/>
            <person name="Tropini C."/>
            <person name="Ng K."/>
            <person name="Yu B."/>
        </authorList>
    </citation>
    <scope>NUCLEOTIDE SEQUENCE</scope>
    <source>
        <strain evidence="1">NM73_A23</strain>
    </source>
</reference>
<accession>A0AC61QSV4</accession>
<evidence type="ECO:0000313" key="2">
    <source>
        <dbReference type="Proteomes" id="UP000308886"/>
    </source>
</evidence>
<gene>
    <name evidence="1" type="ORF">E5358_02335</name>
</gene>
<dbReference type="Proteomes" id="UP000308886">
    <property type="component" value="Unassembled WGS sequence"/>
</dbReference>
<organism evidence="1 2">
    <name type="scientific">Palleniella muris</name>
    <dbReference type="NCBI Taxonomy" id="3038145"/>
    <lineage>
        <taxon>Bacteria</taxon>
        <taxon>Pseudomonadati</taxon>
        <taxon>Bacteroidota</taxon>
        <taxon>Bacteroidia</taxon>
        <taxon>Bacteroidales</taxon>
        <taxon>Prevotellaceae</taxon>
        <taxon>Palleniella</taxon>
    </lineage>
</organism>
<evidence type="ECO:0000313" key="1">
    <source>
        <dbReference type="EMBL" id="TGX83506.1"/>
    </source>
</evidence>
<comment type="caution">
    <text evidence="1">The sequence shown here is derived from an EMBL/GenBank/DDBJ whole genome shotgun (WGS) entry which is preliminary data.</text>
</comment>
<keyword evidence="2" id="KW-1185">Reference proteome</keyword>
<proteinExistence type="predicted"/>
<protein>
    <submittedName>
        <fullName evidence="1">Uncharacterized protein</fullName>
    </submittedName>
</protein>
<name>A0AC61QSV4_9BACT</name>
<dbReference type="EMBL" id="SRZC01000003">
    <property type="protein sequence ID" value="TGX83506.1"/>
    <property type="molecule type" value="Genomic_DNA"/>
</dbReference>